<accession>A0A2B8BB25</accession>
<dbReference type="OrthoDB" id="425753at2"/>
<comment type="caution">
    <text evidence="2">The sequence shown here is derived from an EMBL/GenBank/DDBJ whole genome shotgun (WGS) entry which is preliminary data.</text>
</comment>
<dbReference type="PANTHER" id="PTHR34235">
    <property type="entry name" value="SLR1203 PROTEIN-RELATED"/>
    <property type="match status" value="1"/>
</dbReference>
<reference evidence="3" key="1">
    <citation type="submission" date="2017-10" db="EMBL/GenBank/DDBJ databases">
        <authorList>
            <person name="Kravchenko I.K."/>
            <person name="Grouzdev D.S."/>
        </authorList>
    </citation>
    <scope>NUCLEOTIDE SEQUENCE [LARGE SCALE GENOMIC DNA]</scope>
    <source>
        <strain evidence="3">B2</strain>
    </source>
</reference>
<dbReference type="Proteomes" id="UP000225379">
    <property type="component" value="Unassembled WGS sequence"/>
</dbReference>
<dbReference type="Pfam" id="PF01724">
    <property type="entry name" value="DUF29"/>
    <property type="match status" value="1"/>
</dbReference>
<dbReference type="Gene3D" id="1.20.1220.20">
    <property type="entry name" value="Uncharcterised protein PF01724"/>
    <property type="match status" value="1"/>
</dbReference>
<gene>
    <name evidence="2" type="ORF">CRT60_23540</name>
</gene>
<dbReference type="AlphaFoldDB" id="A0A2B8BB25"/>
<proteinExistence type="predicted"/>
<sequence length="172" mass="19141">MSTPRPEPPAPATKLASDPPDSGLYDEDFVAWIECQAALLRSGKLTALDRANLAEELEDMGKAKRQELRSQLEVLLTHLLKYQFQPGMRTGSWLGTIGEQRHRIEDVVEESPSLRPLLAELLEDAKLYKRAVQKASLETGLPAGTFPPISPYGREALDERYWPGPGPHPDLD</sequence>
<organism evidence="2 3">
    <name type="scientific">Azospirillum palustre</name>
    <dbReference type="NCBI Taxonomy" id="2044885"/>
    <lineage>
        <taxon>Bacteria</taxon>
        <taxon>Pseudomonadati</taxon>
        <taxon>Pseudomonadota</taxon>
        <taxon>Alphaproteobacteria</taxon>
        <taxon>Rhodospirillales</taxon>
        <taxon>Azospirillaceae</taxon>
        <taxon>Azospirillum</taxon>
    </lineage>
</organism>
<protein>
    <recommendedName>
        <fullName evidence="4">DUF29 domain-containing protein</fullName>
    </recommendedName>
</protein>
<evidence type="ECO:0000313" key="2">
    <source>
        <dbReference type="EMBL" id="PGH54990.1"/>
    </source>
</evidence>
<dbReference type="EMBL" id="PDKW01000043">
    <property type="protein sequence ID" value="PGH54990.1"/>
    <property type="molecule type" value="Genomic_DNA"/>
</dbReference>
<keyword evidence="3" id="KW-1185">Reference proteome</keyword>
<evidence type="ECO:0008006" key="4">
    <source>
        <dbReference type="Google" id="ProtNLM"/>
    </source>
</evidence>
<name>A0A2B8BB25_9PROT</name>
<evidence type="ECO:0000256" key="1">
    <source>
        <dbReference type="SAM" id="MobiDB-lite"/>
    </source>
</evidence>
<evidence type="ECO:0000313" key="3">
    <source>
        <dbReference type="Proteomes" id="UP000225379"/>
    </source>
</evidence>
<feature type="compositionally biased region" description="Pro residues" evidence="1">
    <location>
        <begin position="1"/>
        <end position="11"/>
    </location>
</feature>
<dbReference type="InterPro" id="IPR002636">
    <property type="entry name" value="DUF29"/>
</dbReference>
<feature type="region of interest" description="Disordered" evidence="1">
    <location>
        <begin position="1"/>
        <end position="21"/>
    </location>
</feature>